<comment type="caution">
    <text evidence="1">The sequence shown here is derived from an EMBL/GenBank/DDBJ whole genome shotgun (WGS) entry which is preliminary data.</text>
</comment>
<gene>
    <name evidence="1" type="ORF">DW072_06590</name>
</gene>
<evidence type="ECO:0000313" key="2">
    <source>
        <dbReference type="Proteomes" id="UP000285262"/>
    </source>
</evidence>
<proteinExistence type="predicted"/>
<dbReference type="Proteomes" id="UP000285262">
    <property type="component" value="Unassembled WGS sequence"/>
</dbReference>
<dbReference type="AlphaFoldDB" id="A0A415FRB7"/>
<organism evidence="1 2">
    <name type="scientific">Bifidobacterium adolescentis</name>
    <dbReference type="NCBI Taxonomy" id="1680"/>
    <lineage>
        <taxon>Bacteria</taxon>
        <taxon>Bacillati</taxon>
        <taxon>Actinomycetota</taxon>
        <taxon>Actinomycetes</taxon>
        <taxon>Bifidobacteriales</taxon>
        <taxon>Bifidobacteriaceae</taxon>
        <taxon>Bifidobacterium</taxon>
    </lineage>
</organism>
<protein>
    <submittedName>
        <fullName evidence="1">Uncharacterized protein</fullName>
    </submittedName>
</protein>
<sequence length="73" mass="8203">MTFRSLLGFVAVRLRRPCVVQRFGDLWDGVLCGAFAANLRNDLANRRWNIGGRISGQSCQHDHYATTTLHASQ</sequence>
<dbReference type="EMBL" id="QRNG01000010">
    <property type="protein sequence ID" value="RHK25411.1"/>
    <property type="molecule type" value="Genomic_DNA"/>
</dbReference>
<accession>A0A415FRB7</accession>
<reference evidence="1 2" key="1">
    <citation type="submission" date="2018-08" db="EMBL/GenBank/DDBJ databases">
        <title>A genome reference for cultivated species of the human gut microbiota.</title>
        <authorList>
            <person name="Zou Y."/>
            <person name="Xue W."/>
            <person name="Luo G."/>
        </authorList>
    </citation>
    <scope>NUCLEOTIDE SEQUENCE [LARGE SCALE GENOMIC DNA]</scope>
    <source>
        <strain evidence="1 2">AF45-19</strain>
    </source>
</reference>
<evidence type="ECO:0000313" key="1">
    <source>
        <dbReference type="EMBL" id="RHK25411.1"/>
    </source>
</evidence>
<name>A0A415FRB7_BIFAD</name>